<comment type="caution">
    <text evidence="2">The sequence shown here is derived from an EMBL/GenBank/DDBJ whole genome shotgun (WGS) entry which is preliminary data.</text>
</comment>
<dbReference type="Gene3D" id="3.20.20.190">
    <property type="entry name" value="Phosphatidylinositol (PI) phosphodiesterase"/>
    <property type="match status" value="1"/>
</dbReference>
<accession>A0A369VPS4</accession>
<proteinExistence type="predicted"/>
<feature type="signal peptide" evidence="1">
    <location>
        <begin position="1"/>
        <end position="22"/>
    </location>
</feature>
<sequence>MSHLKTTLALALSLAATSAAIAAPDDTLRLNDIAVIGTHNSYKLPMPAETMAKVRAAAPQMADALDYGHRPLVEQLDAGARQLEIDVNYDPKGGHYAAGSTDPRLAKPGFKVLHIPGIDNSSSCVLLTECLTIIRDWSAKHPRHVPILLMFNAKDGMNAKDGGIDALPFNEAAYDALDAEIRSILGPKKLVTPDDVQGRYPTLREAVLANNWPTLKASRGKFLFALDEPPAKVAVYRGKRKSLEGRVFFINTDENSPAAAYLTLNDPVKQADRIRAAVKANYLVRTRADANTVEARANNTTPRDAALSGGAQYVSTDYLWPDPRFEGGYVVTKPEGLTARCNPVRHPQPCGDLESK</sequence>
<dbReference type="SUPFAM" id="SSF51695">
    <property type="entry name" value="PLC-like phosphodiesterases"/>
    <property type="match status" value="1"/>
</dbReference>
<dbReference type="EMBL" id="QQNB01000004">
    <property type="protein sequence ID" value="RDE04388.1"/>
    <property type="molecule type" value="Genomic_DNA"/>
</dbReference>
<dbReference type="RefSeq" id="WP_114688801.1">
    <property type="nucleotide sequence ID" value="NZ_QQNB01000004.1"/>
</dbReference>
<evidence type="ECO:0000313" key="2">
    <source>
        <dbReference type="EMBL" id="RDE04388.1"/>
    </source>
</evidence>
<evidence type="ECO:0000313" key="3">
    <source>
        <dbReference type="Proteomes" id="UP000253918"/>
    </source>
</evidence>
<dbReference type="CDD" id="cd08589">
    <property type="entry name" value="PI-PLCc_SaPLC1_like"/>
    <property type="match status" value="1"/>
</dbReference>
<organism evidence="2 3">
    <name type="scientific">Sphingomonas aracearum</name>
    <dbReference type="NCBI Taxonomy" id="2283317"/>
    <lineage>
        <taxon>Bacteria</taxon>
        <taxon>Pseudomonadati</taxon>
        <taxon>Pseudomonadota</taxon>
        <taxon>Alphaproteobacteria</taxon>
        <taxon>Sphingomonadales</taxon>
        <taxon>Sphingomonadaceae</taxon>
        <taxon>Sphingomonas</taxon>
    </lineage>
</organism>
<keyword evidence="1" id="KW-0732">Signal</keyword>
<dbReference type="AlphaFoldDB" id="A0A369VPS4"/>
<dbReference type="GO" id="GO:0006629">
    <property type="term" value="P:lipid metabolic process"/>
    <property type="evidence" value="ECO:0007669"/>
    <property type="project" value="InterPro"/>
</dbReference>
<dbReference type="InterPro" id="IPR017946">
    <property type="entry name" value="PLC-like_Pdiesterase_TIM-brl"/>
</dbReference>
<dbReference type="Proteomes" id="UP000253918">
    <property type="component" value="Unassembled WGS sequence"/>
</dbReference>
<gene>
    <name evidence="2" type="ORF">DVW87_15790</name>
</gene>
<feature type="chain" id="PRO_5016661893" description="Calcium-dependent phosphoinositide phospholipase C" evidence="1">
    <location>
        <begin position="23"/>
        <end position="356"/>
    </location>
</feature>
<protein>
    <recommendedName>
        <fullName evidence="4">Calcium-dependent phosphoinositide phospholipase C</fullName>
    </recommendedName>
</protein>
<dbReference type="Pfam" id="PF16670">
    <property type="entry name" value="PI-PLC-C1"/>
    <property type="match status" value="1"/>
</dbReference>
<dbReference type="GO" id="GO:0008081">
    <property type="term" value="F:phosphoric diester hydrolase activity"/>
    <property type="evidence" value="ECO:0007669"/>
    <property type="project" value="InterPro"/>
</dbReference>
<dbReference type="OrthoDB" id="195526at2"/>
<evidence type="ECO:0008006" key="4">
    <source>
        <dbReference type="Google" id="ProtNLM"/>
    </source>
</evidence>
<keyword evidence="3" id="KW-1185">Reference proteome</keyword>
<reference evidence="2 3" key="1">
    <citation type="submission" date="2018-07" db="EMBL/GenBank/DDBJ databases">
        <title>a novel species of Sphingomonas isolated from the rhizosphere soil of Araceae plant.</title>
        <authorList>
            <person name="Zhiyong W."/>
            <person name="Qinglan Z."/>
            <person name="Zhiwei F."/>
            <person name="Ding X."/>
            <person name="Gejiao W."/>
            <person name="Shixue Z."/>
        </authorList>
    </citation>
    <scope>NUCLEOTIDE SEQUENCE [LARGE SCALE GENOMIC DNA]</scope>
    <source>
        <strain evidence="2 3">WZY 27</strain>
    </source>
</reference>
<evidence type="ECO:0000256" key="1">
    <source>
        <dbReference type="SAM" id="SignalP"/>
    </source>
</evidence>
<dbReference type="InterPro" id="IPR032075">
    <property type="entry name" value="PI-PLC-C1"/>
</dbReference>
<name>A0A369VPS4_9SPHN</name>